<keyword evidence="3" id="KW-1185">Reference proteome</keyword>
<organism evidence="2 3">
    <name type="scientific">Haematococcus lacustris</name>
    <name type="common">Green alga</name>
    <name type="synonym">Haematococcus pluvialis</name>
    <dbReference type="NCBI Taxonomy" id="44745"/>
    <lineage>
        <taxon>Eukaryota</taxon>
        <taxon>Viridiplantae</taxon>
        <taxon>Chlorophyta</taxon>
        <taxon>core chlorophytes</taxon>
        <taxon>Chlorophyceae</taxon>
        <taxon>CS clade</taxon>
        <taxon>Chlamydomonadales</taxon>
        <taxon>Haematococcaceae</taxon>
        <taxon>Haematococcus</taxon>
    </lineage>
</organism>
<feature type="non-terminal residue" evidence="2">
    <location>
        <position position="79"/>
    </location>
</feature>
<feature type="non-terminal residue" evidence="2">
    <location>
        <position position="1"/>
    </location>
</feature>
<evidence type="ECO:0000313" key="3">
    <source>
        <dbReference type="Proteomes" id="UP000485058"/>
    </source>
</evidence>
<proteinExistence type="predicted"/>
<name>A0A699ZJ65_HAELA</name>
<evidence type="ECO:0000313" key="2">
    <source>
        <dbReference type="EMBL" id="GFH22025.1"/>
    </source>
</evidence>
<reference evidence="2 3" key="1">
    <citation type="submission" date="2020-02" db="EMBL/GenBank/DDBJ databases">
        <title>Draft genome sequence of Haematococcus lacustris strain NIES-144.</title>
        <authorList>
            <person name="Morimoto D."/>
            <person name="Nakagawa S."/>
            <person name="Yoshida T."/>
            <person name="Sawayama S."/>
        </authorList>
    </citation>
    <scope>NUCLEOTIDE SEQUENCE [LARGE SCALE GENOMIC DNA]</scope>
    <source>
        <strain evidence="2 3">NIES-144</strain>
    </source>
</reference>
<dbReference type="Proteomes" id="UP000485058">
    <property type="component" value="Unassembled WGS sequence"/>
</dbReference>
<evidence type="ECO:0000256" key="1">
    <source>
        <dbReference type="SAM" id="MobiDB-lite"/>
    </source>
</evidence>
<accession>A0A699ZJ65</accession>
<sequence>CCQVRADVVVTGPLVEEAVQLFLDQVLTEAQELQEVPLYFVEGVGVREVDQLHPDQGQRADLSRPTPLQEVLEQRQQWR</sequence>
<dbReference type="EMBL" id="BLLF01001951">
    <property type="protein sequence ID" value="GFH22025.1"/>
    <property type="molecule type" value="Genomic_DNA"/>
</dbReference>
<protein>
    <submittedName>
        <fullName evidence="2">Uncharacterized protein</fullName>
    </submittedName>
</protein>
<gene>
    <name evidence="2" type="ORF">HaLaN_19425</name>
</gene>
<feature type="region of interest" description="Disordered" evidence="1">
    <location>
        <begin position="55"/>
        <end position="79"/>
    </location>
</feature>
<comment type="caution">
    <text evidence="2">The sequence shown here is derived from an EMBL/GenBank/DDBJ whole genome shotgun (WGS) entry which is preliminary data.</text>
</comment>
<dbReference type="AlphaFoldDB" id="A0A699ZJ65"/>